<evidence type="ECO:0000313" key="2">
    <source>
        <dbReference type="Proteomes" id="UP000410492"/>
    </source>
</evidence>
<evidence type="ECO:0000313" key="1">
    <source>
        <dbReference type="EMBL" id="VEN36461.1"/>
    </source>
</evidence>
<dbReference type="EMBL" id="CAACVG010002432">
    <property type="protein sequence ID" value="VEN36461.1"/>
    <property type="molecule type" value="Genomic_DNA"/>
</dbReference>
<dbReference type="AlphaFoldDB" id="A0A653BLI5"/>
<protein>
    <submittedName>
        <fullName evidence="1">Uncharacterized protein</fullName>
    </submittedName>
</protein>
<reference evidence="1 2" key="1">
    <citation type="submission" date="2019-01" db="EMBL/GenBank/DDBJ databases">
        <authorList>
            <person name="Sayadi A."/>
        </authorList>
    </citation>
    <scope>NUCLEOTIDE SEQUENCE [LARGE SCALE GENOMIC DNA]</scope>
</reference>
<sequence>MDHLSDVISDAFHDSEIAKRFSCKRTNRPQWLTMSLENHLRDPCLKIYEAVQIKLCSQL</sequence>
<proteinExistence type="predicted"/>
<organism evidence="1 2">
    <name type="scientific">Callosobruchus maculatus</name>
    <name type="common">Southern cowpea weevil</name>
    <name type="synonym">Pulse bruchid</name>
    <dbReference type="NCBI Taxonomy" id="64391"/>
    <lineage>
        <taxon>Eukaryota</taxon>
        <taxon>Metazoa</taxon>
        <taxon>Ecdysozoa</taxon>
        <taxon>Arthropoda</taxon>
        <taxon>Hexapoda</taxon>
        <taxon>Insecta</taxon>
        <taxon>Pterygota</taxon>
        <taxon>Neoptera</taxon>
        <taxon>Endopterygota</taxon>
        <taxon>Coleoptera</taxon>
        <taxon>Polyphaga</taxon>
        <taxon>Cucujiformia</taxon>
        <taxon>Chrysomeloidea</taxon>
        <taxon>Chrysomelidae</taxon>
        <taxon>Bruchinae</taxon>
        <taxon>Bruchini</taxon>
        <taxon>Callosobruchus</taxon>
    </lineage>
</organism>
<dbReference type="OrthoDB" id="6770401at2759"/>
<name>A0A653BLI5_CALMS</name>
<dbReference type="Proteomes" id="UP000410492">
    <property type="component" value="Unassembled WGS sequence"/>
</dbReference>
<gene>
    <name evidence="1" type="ORF">CALMAC_LOCUS2075</name>
</gene>
<accession>A0A653BLI5</accession>
<keyword evidence="2" id="KW-1185">Reference proteome</keyword>